<organism evidence="1">
    <name type="scientific">Brassica campestris</name>
    <name type="common">Field mustard</name>
    <dbReference type="NCBI Taxonomy" id="3711"/>
    <lineage>
        <taxon>Eukaryota</taxon>
        <taxon>Viridiplantae</taxon>
        <taxon>Streptophyta</taxon>
        <taxon>Embryophyta</taxon>
        <taxon>Tracheophyta</taxon>
        <taxon>Spermatophyta</taxon>
        <taxon>Magnoliopsida</taxon>
        <taxon>eudicotyledons</taxon>
        <taxon>Gunneridae</taxon>
        <taxon>Pentapetalae</taxon>
        <taxon>rosids</taxon>
        <taxon>malvids</taxon>
        <taxon>Brassicales</taxon>
        <taxon>Brassicaceae</taxon>
        <taxon>Brassiceae</taxon>
        <taxon>Brassica</taxon>
    </lineage>
</organism>
<accession>A0A3P6A168</accession>
<sequence>MAITLLSHEVSDLCIGKPPLRCLSAVTATVADAIAALKSSDDPFLSVWSCNHDETNDDDDNKKCDCECLGKICMADVICYLSKFEQQGFVSFLRFQCICLCSSP</sequence>
<dbReference type="AlphaFoldDB" id="A0A3P6A168"/>
<evidence type="ECO:0000313" key="1">
    <source>
        <dbReference type="EMBL" id="VDC87106.1"/>
    </source>
</evidence>
<proteinExistence type="predicted"/>
<gene>
    <name evidence="1" type="ORF">BRAA02T06152Z</name>
</gene>
<dbReference type="EMBL" id="LR031573">
    <property type="protein sequence ID" value="VDC87106.1"/>
    <property type="molecule type" value="Genomic_DNA"/>
</dbReference>
<protein>
    <submittedName>
        <fullName evidence="1">Uncharacterized protein</fullName>
    </submittedName>
</protein>
<name>A0A3P6A168_BRACM</name>
<reference evidence="1" key="1">
    <citation type="submission" date="2018-11" db="EMBL/GenBank/DDBJ databases">
        <authorList>
            <consortium name="Genoscope - CEA"/>
            <person name="William W."/>
        </authorList>
    </citation>
    <scope>NUCLEOTIDE SEQUENCE</scope>
</reference>